<feature type="non-terminal residue" evidence="2">
    <location>
        <position position="72"/>
    </location>
</feature>
<keyword evidence="1" id="KW-1133">Transmembrane helix</keyword>
<keyword evidence="1" id="KW-0472">Membrane</keyword>
<keyword evidence="1" id="KW-0812">Transmembrane</keyword>
<evidence type="ECO:0000313" key="2">
    <source>
        <dbReference type="EMBL" id="CAK9156924.1"/>
    </source>
</evidence>
<evidence type="ECO:0000256" key="1">
    <source>
        <dbReference type="SAM" id="Phobius"/>
    </source>
</evidence>
<dbReference type="AlphaFoldDB" id="A0ABC8SP16"/>
<comment type="caution">
    <text evidence="2">The sequence shown here is derived from an EMBL/GenBank/DDBJ whole genome shotgun (WGS) entry which is preliminary data.</text>
</comment>
<organism evidence="2 3">
    <name type="scientific">Ilex paraguariensis</name>
    <name type="common">yerba mate</name>
    <dbReference type="NCBI Taxonomy" id="185542"/>
    <lineage>
        <taxon>Eukaryota</taxon>
        <taxon>Viridiplantae</taxon>
        <taxon>Streptophyta</taxon>
        <taxon>Embryophyta</taxon>
        <taxon>Tracheophyta</taxon>
        <taxon>Spermatophyta</taxon>
        <taxon>Magnoliopsida</taxon>
        <taxon>eudicotyledons</taxon>
        <taxon>Gunneridae</taxon>
        <taxon>Pentapetalae</taxon>
        <taxon>asterids</taxon>
        <taxon>campanulids</taxon>
        <taxon>Aquifoliales</taxon>
        <taxon>Aquifoliaceae</taxon>
        <taxon>Ilex</taxon>
    </lineage>
</organism>
<proteinExistence type="predicted"/>
<reference evidence="2 3" key="1">
    <citation type="submission" date="2024-02" db="EMBL/GenBank/DDBJ databases">
        <authorList>
            <person name="Vignale AGUSTIN F."/>
            <person name="Sosa J E."/>
            <person name="Modenutti C."/>
        </authorList>
    </citation>
    <scope>NUCLEOTIDE SEQUENCE [LARGE SCALE GENOMIC DNA]</scope>
</reference>
<name>A0ABC8SP16_9AQUA</name>
<feature type="transmembrane region" description="Helical" evidence="1">
    <location>
        <begin position="21"/>
        <end position="46"/>
    </location>
</feature>
<evidence type="ECO:0000313" key="3">
    <source>
        <dbReference type="Proteomes" id="UP001642360"/>
    </source>
</evidence>
<dbReference type="EMBL" id="CAUOFW020002938">
    <property type="protein sequence ID" value="CAK9156924.1"/>
    <property type="molecule type" value="Genomic_DNA"/>
</dbReference>
<dbReference type="Proteomes" id="UP001642360">
    <property type="component" value="Unassembled WGS sequence"/>
</dbReference>
<sequence>MEEREDESVTWGVLGQEMKRLVYIAGPMLGMTLSEYMLQIISLMMVGQLGELYLSSTSIAISLCDVTGLSLL</sequence>
<keyword evidence="3" id="KW-1185">Reference proteome</keyword>
<protein>
    <submittedName>
        <fullName evidence="2">Uncharacterized protein</fullName>
    </submittedName>
</protein>
<gene>
    <name evidence="2" type="ORF">ILEXP_LOCUS25483</name>
</gene>
<accession>A0ABC8SP16</accession>